<keyword evidence="11 13" id="KW-0966">Cell projection</keyword>
<gene>
    <name evidence="15" type="primary">ARL2BP</name>
</gene>
<evidence type="ECO:0000256" key="13">
    <source>
        <dbReference type="RuleBase" id="RU367099"/>
    </source>
</evidence>
<evidence type="ECO:0000256" key="3">
    <source>
        <dbReference type="ARBA" id="ARBA00004300"/>
    </source>
</evidence>
<evidence type="ECO:0000256" key="5">
    <source>
        <dbReference type="ARBA" id="ARBA00014849"/>
    </source>
</evidence>
<dbReference type="Gene3D" id="1.20.1520.10">
    <property type="entry name" value="ADP-ribosylation factor-like 2-binding protein, domain"/>
    <property type="match status" value="1"/>
</dbReference>
<feature type="domain" description="BART" evidence="14">
    <location>
        <begin position="20"/>
        <end position="130"/>
    </location>
</feature>
<dbReference type="Pfam" id="PF11527">
    <property type="entry name" value="ARL2_Bind_BART"/>
    <property type="match status" value="1"/>
</dbReference>
<evidence type="ECO:0000256" key="2">
    <source>
        <dbReference type="ARBA" id="ARBA00004123"/>
    </source>
</evidence>
<dbReference type="InterPro" id="IPR038849">
    <property type="entry name" value="ARL2BP"/>
</dbReference>
<dbReference type="PANTHER" id="PTHR15487:SF4">
    <property type="entry name" value="ADP-RIBOSYLATION FACTOR-LIKE PROTEIN 2-BINDING PROTEIN"/>
    <property type="match status" value="1"/>
</dbReference>
<protein>
    <recommendedName>
        <fullName evidence="5 13">ADP-ribosylation factor-like protein 2-binding protein</fullName>
        <shortName evidence="13">ARF-like 2-binding protein</shortName>
    </recommendedName>
</protein>
<keyword evidence="6 13" id="KW-0963">Cytoplasm</keyword>
<keyword evidence="8 13" id="KW-0496">Mitochondrion</keyword>
<dbReference type="InterPro" id="IPR042541">
    <property type="entry name" value="BART_sf"/>
</dbReference>
<evidence type="ECO:0000256" key="6">
    <source>
        <dbReference type="ARBA" id="ARBA00022490"/>
    </source>
</evidence>
<evidence type="ECO:0000256" key="12">
    <source>
        <dbReference type="ARBA" id="ARBA00025341"/>
    </source>
</evidence>
<comment type="similarity">
    <text evidence="4 13">Belongs to the ARL2BP family.</text>
</comment>
<dbReference type="FunFam" id="1.20.1520.10:FF:000002">
    <property type="entry name" value="ADP-ribosylation factor-like protein 2-binding protein isoform X1"/>
    <property type="match status" value="1"/>
</dbReference>
<accession>A0A8D1DDK1</accession>
<keyword evidence="9 13" id="KW-0206">Cytoskeleton</keyword>
<dbReference type="InterPro" id="IPR023379">
    <property type="entry name" value="BART_dom"/>
</dbReference>
<dbReference type="GO" id="GO:0005634">
    <property type="term" value="C:nucleus"/>
    <property type="evidence" value="ECO:0007669"/>
    <property type="project" value="UniProtKB-SubCell"/>
</dbReference>
<keyword evidence="10 13" id="KW-0539">Nucleus</keyword>
<name>A0A8D1DDK1_PIG</name>
<evidence type="ECO:0000256" key="7">
    <source>
        <dbReference type="ARBA" id="ARBA00023069"/>
    </source>
</evidence>
<dbReference type="GO" id="GO:0005813">
    <property type="term" value="C:centrosome"/>
    <property type="evidence" value="ECO:0007669"/>
    <property type="project" value="UniProtKB-SubCell"/>
</dbReference>
<evidence type="ECO:0000256" key="4">
    <source>
        <dbReference type="ARBA" id="ARBA00009880"/>
    </source>
</evidence>
<evidence type="ECO:0000259" key="14">
    <source>
        <dbReference type="Pfam" id="PF11527"/>
    </source>
</evidence>
<dbReference type="GO" id="GO:0005929">
    <property type="term" value="C:cilium"/>
    <property type="evidence" value="ECO:0007669"/>
    <property type="project" value="UniProtKB-UniRule"/>
</dbReference>
<evidence type="ECO:0000256" key="11">
    <source>
        <dbReference type="ARBA" id="ARBA00023273"/>
    </source>
</evidence>
<dbReference type="Ensembl" id="ENSSSCT00040013965.1">
    <property type="protein sequence ID" value="ENSSSCP00040005389.1"/>
    <property type="gene ID" value="ENSSSCG00040010699.1"/>
</dbReference>
<evidence type="ECO:0000313" key="16">
    <source>
        <dbReference type="Proteomes" id="UP000694722"/>
    </source>
</evidence>
<dbReference type="GO" id="GO:0005758">
    <property type="term" value="C:mitochondrial intermembrane space"/>
    <property type="evidence" value="ECO:0007669"/>
    <property type="project" value="UniProtKB-SubCell"/>
</dbReference>
<evidence type="ECO:0000256" key="10">
    <source>
        <dbReference type="ARBA" id="ARBA00023242"/>
    </source>
</evidence>
<proteinExistence type="inferred from homology"/>
<comment type="subcellular location">
    <subcellularLocation>
        <location evidence="1 13">Cytoplasm</location>
        <location evidence="1 13">Cytoskeleton</location>
        <location evidence="1 13">Cilium basal body</location>
    </subcellularLocation>
    <subcellularLocation>
        <location evidence="3 13">Cytoplasm</location>
        <location evidence="3 13">Cytoskeleton</location>
        <location evidence="3 13">Microtubule organizing center</location>
        <location evidence="3 13">Centrosome</location>
    </subcellularLocation>
    <subcellularLocation>
        <location evidence="13">Cytoplasm</location>
    </subcellularLocation>
    <subcellularLocation>
        <location evidence="2 13">Nucleus</location>
    </subcellularLocation>
    <subcellularLocation>
        <location evidence="13">Mitochondrion intermembrane space</location>
    </subcellularLocation>
</comment>
<sequence length="223" mass="25535">MDALEEESFALSFSSASDAEFDAVVGYLEDIIMDDEFQLLQRNFMDKYYQEFEDTEENKLIYTPIFNEYISLVEKYIEEQLLERIPGFNMAAFTTTLQHHKDEVAGDIFDMLLTFTDFLAFKEMFLDYRAVSFSYLLSHSEPCRKFQADLVEHKPPPMLLCVRPAGVSGSWSSLSAEPATALCWLEPGTLSRNYILVVLVKGVLGTLADPYIIKRTKPKSRSN</sequence>
<organism evidence="15 16">
    <name type="scientific">Sus scrofa</name>
    <name type="common">Pig</name>
    <dbReference type="NCBI Taxonomy" id="9823"/>
    <lineage>
        <taxon>Eukaryota</taxon>
        <taxon>Metazoa</taxon>
        <taxon>Chordata</taxon>
        <taxon>Craniata</taxon>
        <taxon>Vertebrata</taxon>
        <taxon>Euteleostomi</taxon>
        <taxon>Mammalia</taxon>
        <taxon>Eutheria</taxon>
        <taxon>Laurasiatheria</taxon>
        <taxon>Artiodactyla</taxon>
        <taxon>Suina</taxon>
        <taxon>Suidae</taxon>
        <taxon>Sus</taxon>
    </lineage>
</organism>
<evidence type="ECO:0000256" key="9">
    <source>
        <dbReference type="ARBA" id="ARBA00023212"/>
    </source>
</evidence>
<keyword evidence="7 13" id="KW-0969">Cilium</keyword>
<evidence type="ECO:0000256" key="8">
    <source>
        <dbReference type="ARBA" id="ARBA00023128"/>
    </source>
</evidence>
<comment type="function">
    <text evidence="12 13">Together with ARL2, plays a role in the nuclear translocation, retention and transcriptional activity of STAT3. May play a role as an effector of ARL2.</text>
</comment>
<evidence type="ECO:0000256" key="1">
    <source>
        <dbReference type="ARBA" id="ARBA00004120"/>
    </source>
</evidence>
<dbReference type="Proteomes" id="UP000694722">
    <property type="component" value="Unplaced"/>
</dbReference>
<dbReference type="PANTHER" id="PTHR15487">
    <property type="entry name" value="ADP-RIBOSYLATION FACTOR-LIKE PROTEIN 2-BINDING PROTEIN"/>
    <property type="match status" value="1"/>
</dbReference>
<dbReference type="AlphaFoldDB" id="A0A8D1DDK1"/>
<reference evidence="15" key="1">
    <citation type="submission" date="2025-08" db="UniProtKB">
        <authorList>
            <consortium name="Ensembl"/>
        </authorList>
    </citation>
    <scope>IDENTIFICATION</scope>
</reference>
<evidence type="ECO:0000313" key="15">
    <source>
        <dbReference type="Ensembl" id="ENSSSCP00040005389.1"/>
    </source>
</evidence>